<dbReference type="RefSeq" id="WP_208056232.1">
    <property type="nucleotide sequence ID" value="NZ_JAGEMK010000006.1"/>
</dbReference>
<dbReference type="GO" id="GO:0008168">
    <property type="term" value="F:methyltransferase activity"/>
    <property type="evidence" value="ECO:0007669"/>
    <property type="project" value="UniProtKB-KW"/>
</dbReference>
<dbReference type="InterPro" id="IPR029063">
    <property type="entry name" value="SAM-dependent_MTases_sf"/>
</dbReference>
<comment type="caution">
    <text evidence="2">The sequence shown here is derived from an EMBL/GenBank/DDBJ whole genome shotgun (WGS) entry which is preliminary data.</text>
</comment>
<feature type="domain" description="Methyltransferase" evidence="1">
    <location>
        <begin position="45"/>
        <end position="137"/>
    </location>
</feature>
<keyword evidence="2" id="KW-0808">Transferase</keyword>
<organism evidence="2 3">
    <name type="scientific">Actinotalea soli</name>
    <dbReference type="NCBI Taxonomy" id="2819234"/>
    <lineage>
        <taxon>Bacteria</taxon>
        <taxon>Bacillati</taxon>
        <taxon>Actinomycetota</taxon>
        <taxon>Actinomycetes</taxon>
        <taxon>Micrococcales</taxon>
        <taxon>Cellulomonadaceae</taxon>
        <taxon>Actinotalea</taxon>
    </lineage>
</organism>
<dbReference type="CDD" id="cd02440">
    <property type="entry name" value="AdoMet_MTases"/>
    <property type="match status" value="1"/>
</dbReference>
<accession>A0A939LTT2</accession>
<keyword evidence="2" id="KW-0489">Methyltransferase</keyword>
<evidence type="ECO:0000313" key="3">
    <source>
        <dbReference type="Proteomes" id="UP000664209"/>
    </source>
</evidence>
<evidence type="ECO:0000259" key="1">
    <source>
        <dbReference type="Pfam" id="PF13649"/>
    </source>
</evidence>
<dbReference type="InterPro" id="IPR041698">
    <property type="entry name" value="Methyltransf_25"/>
</dbReference>
<reference evidence="2" key="1">
    <citation type="submission" date="2021-03" db="EMBL/GenBank/DDBJ databases">
        <title>Actinotalea soli sp. nov., isolated from soil.</title>
        <authorList>
            <person name="Ping W."/>
            <person name="Zhang J."/>
        </authorList>
    </citation>
    <scope>NUCLEOTIDE SEQUENCE</scope>
    <source>
        <strain evidence="2">BY-33</strain>
    </source>
</reference>
<dbReference type="EMBL" id="JAGEMK010000006">
    <property type="protein sequence ID" value="MBO1752550.1"/>
    <property type="molecule type" value="Genomic_DNA"/>
</dbReference>
<name>A0A939LTT2_9CELL</name>
<dbReference type="SUPFAM" id="SSF53335">
    <property type="entry name" value="S-adenosyl-L-methionine-dependent methyltransferases"/>
    <property type="match status" value="1"/>
</dbReference>
<dbReference type="Pfam" id="PF13649">
    <property type="entry name" value="Methyltransf_25"/>
    <property type="match status" value="1"/>
</dbReference>
<proteinExistence type="predicted"/>
<dbReference type="GO" id="GO:0032259">
    <property type="term" value="P:methylation"/>
    <property type="evidence" value="ECO:0007669"/>
    <property type="project" value="UniProtKB-KW"/>
</dbReference>
<protein>
    <submittedName>
        <fullName evidence="2">Class I SAM-dependent methyltransferase</fullName>
    </submittedName>
</protein>
<dbReference type="Proteomes" id="UP000664209">
    <property type="component" value="Unassembled WGS sequence"/>
</dbReference>
<evidence type="ECO:0000313" key="2">
    <source>
        <dbReference type="EMBL" id="MBO1752550.1"/>
    </source>
</evidence>
<dbReference type="Gene3D" id="3.40.50.150">
    <property type="entry name" value="Vaccinia Virus protein VP39"/>
    <property type="match status" value="1"/>
</dbReference>
<gene>
    <name evidence="2" type="ORF">J4G33_12125</name>
</gene>
<keyword evidence="3" id="KW-1185">Reference proteome</keyword>
<dbReference type="AlphaFoldDB" id="A0A939LTT2"/>
<sequence>MTSSDLWDAETAMRYDDPSSPMFSSEVLAPTVDFLAELAGDGPALELAIGTGRVAVPLSERGVPVTGIELSPPMVEQLRRKASAAEIPVILGDMASTRVEGTFSLVYLVFNTLGNLRTQDEQVACFRNAARHLSPDGHFVIELGVPGIRRFPPGQTAVPFEVTDRHTGLDTFDMATQQGTSHHYSREDDGTYRYSTSNFRFVWPAECDLMAKLAGLEPAGRWADWNRSPFTSESTSHISAWSLPA</sequence>